<dbReference type="AlphaFoldDB" id="A0A3P6G6H8"/>
<name>A0A3P6G6H8_BRAOL</name>
<accession>A0A3P6G6H8</accession>
<evidence type="ECO:0000313" key="1">
    <source>
        <dbReference type="EMBL" id="VDD49929.1"/>
    </source>
</evidence>
<organism evidence="1">
    <name type="scientific">Brassica oleracea</name>
    <name type="common">Wild cabbage</name>
    <dbReference type="NCBI Taxonomy" id="3712"/>
    <lineage>
        <taxon>Eukaryota</taxon>
        <taxon>Viridiplantae</taxon>
        <taxon>Streptophyta</taxon>
        <taxon>Embryophyta</taxon>
        <taxon>Tracheophyta</taxon>
        <taxon>Spermatophyta</taxon>
        <taxon>Magnoliopsida</taxon>
        <taxon>eudicotyledons</taxon>
        <taxon>Gunneridae</taxon>
        <taxon>Pentapetalae</taxon>
        <taxon>rosids</taxon>
        <taxon>malvids</taxon>
        <taxon>Brassicales</taxon>
        <taxon>Brassicaceae</taxon>
        <taxon>Brassiceae</taxon>
        <taxon>Brassica</taxon>
    </lineage>
</organism>
<dbReference type="EMBL" id="LR031878">
    <property type="protein sequence ID" value="VDD49929.1"/>
    <property type="molecule type" value="Genomic_DNA"/>
</dbReference>
<gene>
    <name evidence="1" type="ORF">BOLC1T02318H</name>
</gene>
<protein>
    <submittedName>
        <fullName evidence="1">Uncharacterized protein</fullName>
    </submittedName>
</protein>
<reference evidence="1" key="1">
    <citation type="submission" date="2018-11" db="EMBL/GenBank/DDBJ databases">
        <authorList>
            <consortium name="Genoscope - CEA"/>
            <person name="William W."/>
        </authorList>
    </citation>
    <scope>NUCLEOTIDE SEQUENCE</scope>
</reference>
<proteinExistence type="predicted"/>
<sequence length="88" mass="10035">MVIVQRWEPTTSISFPSLIPFWIKVQGIPIHLWNEGTVRSIGEDIGVYEYAEITPLSVKMRVQVNGLLPLITSTVIEYPRRSGCYTEI</sequence>